<dbReference type="AlphaFoldDB" id="A0AAN8SE38"/>
<comment type="caution">
    <text evidence="1">The sequence shown here is derived from an EMBL/GenBank/DDBJ whole genome shotgun (WGS) entry which is preliminary data.</text>
</comment>
<evidence type="ECO:0000313" key="2">
    <source>
        <dbReference type="Proteomes" id="UP001372834"/>
    </source>
</evidence>
<protein>
    <submittedName>
        <fullName evidence="1">Uncharacterized protein</fullName>
    </submittedName>
</protein>
<gene>
    <name evidence="1" type="ORF">RUM43_000536</name>
</gene>
<accession>A0AAN8SE38</accession>
<reference evidence="1 2" key="1">
    <citation type="submission" date="2023-10" db="EMBL/GenBank/DDBJ databases">
        <title>Genomes of two closely related lineages of the louse Polyplax serrata with different host specificities.</title>
        <authorList>
            <person name="Martinu J."/>
            <person name="Tarabai H."/>
            <person name="Stefka J."/>
            <person name="Hypsa V."/>
        </authorList>
    </citation>
    <scope>NUCLEOTIDE SEQUENCE [LARGE SCALE GENOMIC DNA]</scope>
    <source>
        <strain evidence="1">HR10_N</strain>
    </source>
</reference>
<dbReference type="Proteomes" id="UP001372834">
    <property type="component" value="Unassembled WGS sequence"/>
</dbReference>
<organism evidence="1 2">
    <name type="scientific">Polyplax serrata</name>
    <name type="common">Common mouse louse</name>
    <dbReference type="NCBI Taxonomy" id="468196"/>
    <lineage>
        <taxon>Eukaryota</taxon>
        <taxon>Metazoa</taxon>
        <taxon>Ecdysozoa</taxon>
        <taxon>Arthropoda</taxon>
        <taxon>Hexapoda</taxon>
        <taxon>Insecta</taxon>
        <taxon>Pterygota</taxon>
        <taxon>Neoptera</taxon>
        <taxon>Paraneoptera</taxon>
        <taxon>Psocodea</taxon>
        <taxon>Troctomorpha</taxon>
        <taxon>Phthiraptera</taxon>
        <taxon>Anoplura</taxon>
        <taxon>Polyplacidae</taxon>
        <taxon>Polyplax</taxon>
    </lineage>
</organism>
<name>A0AAN8SE38_POLSC</name>
<dbReference type="EMBL" id="JAWJWE010000001">
    <property type="protein sequence ID" value="KAK6644269.1"/>
    <property type="molecule type" value="Genomic_DNA"/>
</dbReference>
<proteinExistence type="predicted"/>
<sequence length="71" mass="8431">MQRDEVNDMKRDFMGEDFKSCWWLLARFDEFESCEGLLRKLESERGRKANFKGFAVDAREALREYAKGSET</sequence>
<evidence type="ECO:0000313" key="1">
    <source>
        <dbReference type="EMBL" id="KAK6644269.1"/>
    </source>
</evidence>